<evidence type="ECO:0000256" key="1">
    <source>
        <dbReference type="SAM" id="Phobius"/>
    </source>
</evidence>
<proteinExistence type="predicted"/>
<evidence type="ECO:0000313" key="2">
    <source>
        <dbReference type="EMBL" id="TBU51327.1"/>
    </source>
</evidence>
<reference evidence="2 3" key="1">
    <citation type="submission" date="2019-01" db="EMBL/GenBank/DDBJ databases">
        <title>Draft genome sequences of three monokaryotic isolates of the white-rot basidiomycete fungus Dichomitus squalens.</title>
        <authorList>
            <consortium name="DOE Joint Genome Institute"/>
            <person name="Lopez S.C."/>
            <person name="Andreopoulos B."/>
            <person name="Pangilinan J."/>
            <person name="Lipzen A."/>
            <person name="Riley R."/>
            <person name="Ahrendt S."/>
            <person name="Ng V."/>
            <person name="Barry K."/>
            <person name="Daum C."/>
            <person name="Grigoriev I.V."/>
            <person name="Hilden K.S."/>
            <person name="Makela M.R."/>
            <person name="de Vries R.P."/>
        </authorList>
    </citation>
    <scope>NUCLEOTIDE SEQUENCE [LARGE SCALE GENOMIC DNA]</scope>
    <source>
        <strain evidence="2 3">CBS 464.89</strain>
    </source>
</reference>
<gene>
    <name evidence="2" type="ORF">BD310DRAFT_360596</name>
</gene>
<feature type="transmembrane region" description="Helical" evidence="1">
    <location>
        <begin position="20"/>
        <end position="41"/>
    </location>
</feature>
<keyword evidence="1" id="KW-0472">Membrane</keyword>
<name>A0A4Q9PDK7_9APHY</name>
<evidence type="ECO:0000313" key="3">
    <source>
        <dbReference type="Proteomes" id="UP000292082"/>
    </source>
</evidence>
<keyword evidence="3" id="KW-1185">Reference proteome</keyword>
<sequence length="115" mass="12942">MLKNGEFKEVSQTGPPFYLAMYATSLLLMSVMNSIQAVLGFPKAKLTPRSDWFPRRTPKPSSSQRNLLNLWLLQDFVRLGQWPSAHFRGPFGPFELRLFCLASRDDLPAAPQGGS</sequence>
<keyword evidence="1" id="KW-1133">Transmembrane helix</keyword>
<dbReference type="Proteomes" id="UP000292082">
    <property type="component" value="Unassembled WGS sequence"/>
</dbReference>
<protein>
    <submittedName>
        <fullName evidence="2">Uncharacterized protein</fullName>
    </submittedName>
</protein>
<dbReference type="AlphaFoldDB" id="A0A4Q9PDK7"/>
<accession>A0A4Q9PDK7</accession>
<dbReference type="EMBL" id="ML145339">
    <property type="protein sequence ID" value="TBU51327.1"/>
    <property type="molecule type" value="Genomic_DNA"/>
</dbReference>
<keyword evidence="1" id="KW-0812">Transmembrane</keyword>
<organism evidence="2 3">
    <name type="scientific">Dichomitus squalens</name>
    <dbReference type="NCBI Taxonomy" id="114155"/>
    <lineage>
        <taxon>Eukaryota</taxon>
        <taxon>Fungi</taxon>
        <taxon>Dikarya</taxon>
        <taxon>Basidiomycota</taxon>
        <taxon>Agaricomycotina</taxon>
        <taxon>Agaricomycetes</taxon>
        <taxon>Polyporales</taxon>
        <taxon>Polyporaceae</taxon>
        <taxon>Dichomitus</taxon>
    </lineage>
</organism>